<gene>
    <name evidence="1" type="primary">LgM4147LRVhigh.28.01560.00150</name>
    <name evidence="1" type="ORF">BN36_2846400</name>
</gene>
<organism evidence="1">
    <name type="scientific">Leishmania guyanensis</name>
    <dbReference type="NCBI Taxonomy" id="5670"/>
    <lineage>
        <taxon>Eukaryota</taxon>
        <taxon>Discoba</taxon>
        <taxon>Euglenozoa</taxon>
        <taxon>Kinetoplastea</taxon>
        <taxon>Metakinetoplastina</taxon>
        <taxon>Trypanosomatida</taxon>
        <taxon>Trypanosomatidae</taxon>
        <taxon>Leishmaniinae</taxon>
        <taxon>Leishmania</taxon>
        <taxon>Leishmania guyanensis species complex</taxon>
    </lineage>
</organism>
<reference evidence="1" key="1">
    <citation type="submission" date="2012-08" db="EMBL/GenBank/DDBJ databases">
        <title>Comparative genomics of metastatic and non-metastatic Leishmania guyanensis provides insights into polygenic factors involved in Leishmania RNA virus infection.</title>
        <authorList>
            <person name="Smith D."/>
            <person name="Hertz-Fowler C."/>
            <person name="Martin R."/>
            <person name="Dickens N."/>
            <person name="Fasel N."/>
            <person name="Falquet L."/>
            <person name="Beverley S."/>
            <person name="Zangger H."/>
            <person name="Calderon-Copete S."/>
            <person name="Mottram J."/>
            <person name="Xenarios I."/>
        </authorList>
    </citation>
    <scope>NUCLEOTIDE SEQUENCE</scope>
    <source>
        <strain evidence="1">MHOM/BR/75/M4147/SSU:IR2SAT-LUC</strain>
    </source>
</reference>
<dbReference type="EMBL" id="CALQ01001218">
    <property type="protein sequence ID" value="CCM17142.1"/>
    <property type="molecule type" value="Genomic_DNA"/>
</dbReference>
<dbReference type="AlphaFoldDB" id="A0A1E1J0N8"/>
<protein>
    <submittedName>
        <fullName evidence="1">Uncharacterized protein</fullName>
    </submittedName>
</protein>
<name>A0A1E1J0N8_LEIGU</name>
<sequence length="140" mass="15435">MRHKEWFSKHELQRIALGTLAVYADSDASGISFYSAFSRTAAPMASRAASSERTSIVNQLNPLDVAQQSLGSRKRTDACGTVTAECEAGSFSSMRQWLLWLKATMKWSVIVLFVRRREAQTPVCGEKGSRSGLLGSSVDW</sequence>
<proteinExistence type="predicted"/>
<accession>A0A1E1J0N8</accession>
<evidence type="ECO:0000313" key="1">
    <source>
        <dbReference type="EMBL" id="CCM17142.1"/>
    </source>
</evidence>